<protein>
    <submittedName>
        <fullName evidence="1">Uncharacterized protein</fullName>
    </submittedName>
</protein>
<accession>A0A2I8VLB6</accession>
<evidence type="ECO:0000313" key="1">
    <source>
        <dbReference type="EMBL" id="AUV82708.1"/>
    </source>
</evidence>
<dbReference type="GeneID" id="35593330"/>
<name>A0A2I8VLB6_9EURY</name>
<dbReference type="KEGG" id="srub:C2R22_14520"/>
<reference evidence="1 2" key="1">
    <citation type="submission" date="2018-01" db="EMBL/GenBank/DDBJ databases">
        <title>Complete genome sequence of Salinigranum rubrum GX10T, an extremely halophilic archaeon isolated from a marine solar saltern.</title>
        <authorList>
            <person name="Han S."/>
        </authorList>
    </citation>
    <scope>NUCLEOTIDE SEQUENCE [LARGE SCALE GENOMIC DNA]</scope>
    <source>
        <strain evidence="1 2">GX10</strain>
    </source>
</reference>
<proteinExistence type="predicted"/>
<organism evidence="1 2">
    <name type="scientific">Salinigranum rubrum</name>
    <dbReference type="NCBI Taxonomy" id="755307"/>
    <lineage>
        <taxon>Archaea</taxon>
        <taxon>Methanobacteriati</taxon>
        <taxon>Methanobacteriota</taxon>
        <taxon>Stenosarchaea group</taxon>
        <taxon>Halobacteria</taxon>
        <taxon>Halobacteriales</taxon>
        <taxon>Haloferacaceae</taxon>
        <taxon>Salinigranum</taxon>
    </lineage>
</organism>
<dbReference type="AlphaFoldDB" id="A0A2I8VLB6"/>
<keyword evidence="2" id="KW-1185">Reference proteome</keyword>
<dbReference type="PROSITE" id="PS51257">
    <property type="entry name" value="PROKAR_LIPOPROTEIN"/>
    <property type="match status" value="1"/>
</dbReference>
<evidence type="ECO:0000313" key="2">
    <source>
        <dbReference type="Proteomes" id="UP000236584"/>
    </source>
</evidence>
<gene>
    <name evidence="1" type="ORF">C2R22_14520</name>
</gene>
<dbReference type="Proteomes" id="UP000236584">
    <property type="component" value="Chromosome"/>
</dbReference>
<dbReference type="OrthoDB" id="381041at2157"/>
<dbReference type="EMBL" id="CP026309">
    <property type="protein sequence ID" value="AUV82708.1"/>
    <property type="molecule type" value="Genomic_DNA"/>
</dbReference>
<sequence>MDRRTLLCSTVAVGLSGCLSSLTGEDTREFRPAAETFNRGVDAFGRADSTRSTARDRYGAERWDVAAERYAAARDGFDAAAREFDAAREATSGSCPALHDRSQRQYRRCLALVEACDYWADASTARLASEDASTAESRATVWDGRAAEYPTSSRLDPDDFSCRA</sequence>
<dbReference type="RefSeq" id="WP_103426397.1">
    <property type="nucleotide sequence ID" value="NZ_CP026309.1"/>
</dbReference>